<accession>A0A6M5Z306</accession>
<dbReference type="PANTHER" id="PTHR43133">
    <property type="entry name" value="RNA POLYMERASE ECF-TYPE SIGMA FACTO"/>
    <property type="match status" value="1"/>
</dbReference>
<name>A0A6M5Z306_9BACT</name>
<dbReference type="GO" id="GO:0016987">
    <property type="term" value="F:sigma factor activity"/>
    <property type="evidence" value="ECO:0007669"/>
    <property type="project" value="UniProtKB-KW"/>
</dbReference>
<keyword evidence="2" id="KW-0805">Transcription regulation</keyword>
<dbReference type="GO" id="GO:0006352">
    <property type="term" value="P:DNA-templated transcription initiation"/>
    <property type="evidence" value="ECO:0007669"/>
    <property type="project" value="InterPro"/>
</dbReference>
<dbReference type="InterPro" id="IPR013249">
    <property type="entry name" value="RNA_pol_sigma70_r4_t2"/>
</dbReference>
<organism evidence="8 9">
    <name type="scientific">Frigoriglobus tundricola</name>
    <dbReference type="NCBI Taxonomy" id="2774151"/>
    <lineage>
        <taxon>Bacteria</taxon>
        <taxon>Pseudomonadati</taxon>
        <taxon>Planctomycetota</taxon>
        <taxon>Planctomycetia</taxon>
        <taxon>Gemmatales</taxon>
        <taxon>Gemmataceae</taxon>
        <taxon>Frigoriglobus</taxon>
    </lineage>
</organism>
<keyword evidence="3" id="KW-0731">Sigma factor</keyword>
<dbReference type="InterPro" id="IPR014284">
    <property type="entry name" value="RNA_pol_sigma-70_dom"/>
</dbReference>
<dbReference type="Proteomes" id="UP000503447">
    <property type="component" value="Chromosome"/>
</dbReference>
<keyword evidence="9" id="KW-1185">Reference proteome</keyword>
<dbReference type="InterPro" id="IPR039425">
    <property type="entry name" value="RNA_pol_sigma-70-like"/>
</dbReference>
<evidence type="ECO:0000256" key="3">
    <source>
        <dbReference type="ARBA" id="ARBA00023082"/>
    </source>
</evidence>
<feature type="domain" description="RNA polymerase sigma factor 70 region 4 type 2" evidence="7">
    <location>
        <begin position="131"/>
        <end position="183"/>
    </location>
</feature>
<dbReference type="RefSeq" id="WP_171475346.1">
    <property type="nucleotide sequence ID" value="NZ_CP053452.2"/>
</dbReference>
<dbReference type="NCBIfam" id="TIGR02989">
    <property type="entry name" value="Sig-70_gvs1"/>
    <property type="match status" value="1"/>
</dbReference>
<sequence>MAVNADLGSASPSAPPDEAVPPPPDKNKVFLRLFLQNERRLYAYIFALLPNRADADDVLQETSMTMWDRFDADAPPTEFVAWGKRIAYHKVLDFYKKSQRAQARLSLIFLKRIAETAAGQADELQLDARRDALTECVEKLPARDRELLTHRFADGATTQSASQQLGRSVDAVYKALAKLREALFQCVQNTLTREGHA</sequence>
<dbReference type="NCBIfam" id="TIGR02937">
    <property type="entry name" value="sigma70-ECF"/>
    <property type="match status" value="1"/>
</dbReference>
<reference evidence="9" key="1">
    <citation type="submission" date="2020-05" db="EMBL/GenBank/DDBJ databases">
        <title>Frigoriglobus tundricola gen. nov., sp. nov., a psychrotolerant cellulolytic planctomycete of the family Gemmataceae with two divergent copies of 16S rRNA gene.</title>
        <authorList>
            <person name="Kulichevskaya I.S."/>
            <person name="Ivanova A.A."/>
            <person name="Naumoff D.G."/>
            <person name="Beletsky A.V."/>
            <person name="Rijpstra W.I.C."/>
            <person name="Sinninghe Damste J.S."/>
            <person name="Mardanov A.V."/>
            <person name="Ravin N.V."/>
            <person name="Dedysh S.N."/>
        </authorList>
    </citation>
    <scope>NUCLEOTIDE SEQUENCE [LARGE SCALE GENOMIC DNA]</scope>
    <source>
        <strain evidence="9">PL17</strain>
    </source>
</reference>
<dbReference type="InterPro" id="IPR013324">
    <property type="entry name" value="RNA_pol_sigma_r3/r4-like"/>
</dbReference>
<dbReference type="KEGG" id="ftj:FTUN_8271"/>
<evidence type="ECO:0000256" key="1">
    <source>
        <dbReference type="ARBA" id="ARBA00010641"/>
    </source>
</evidence>
<evidence type="ECO:0000256" key="5">
    <source>
        <dbReference type="SAM" id="MobiDB-lite"/>
    </source>
</evidence>
<dbReference type="InterPro" id="IPR013325">
    <property type="entry name" value="RNA_pol_sigma_r2"/>
</dbReference>
<feature type="region of interest" description="Disordered" evidence="5">
    <location>
        <begin position="1"/>
        <end position="24"/>
    </location>
</feature>
<feature type="domain" description="RNA polymerase sigma-70 region 2" evidence="6">
    <location>
        <begin position="33"/>
        <end position="100"/>
    </location>
</feature>
<dbReference type="Gene3D" id="1.10.1740.10">
    <property type="match status" value="1"/>
</dbReference>
<dbReference type="SUPFAM" id="SSF88659">
    <property type="entry name" value="Sigma3 and sigma4 domains of RNA polymerase sigma factors"/>
    <property type="match status" value="1"/>
</dbReference>
<feature type="compositionally biased region" description="Pro residues" evidence="5">
    <location>
        <begin position="13"/>
        <end position="24"/>
    </location>
</feature>
<evidence type="ECO:0000259" key="7">
    <source>
        <dbReference type="Pfam" id="PF08281"/>
    </source>
</evidence>
<dbReference type="EMBL" id="CP053452">
    <property type="protein sequence ID" value="QJX00639.1"/>
    <property type="molecule type" value="Genomic_DNA"/>
</dbReference>
<dbReference type="GO" id="GO:0003677">
    <property type="term" value="F:DNA binding"/>
    <property type="evidence" value="ECO:0007669"/>
    <property type="project" value="InterPro"/>
</dbReference>
<dbReference type="InterPro" id="IPR014331">
    <property type="entry name" value="RNA_pol_sigma70_ECF_RHOBA"/>
</dbReference>
<protein>
    <submittedName>
        <fullName evidence="8">Putative ECF-like sigma factor SigE</fullName>
    </submittedName>
</protein>
<dbReference type="Pfam" id="PF04542">
    <property type="entry name" value="Sigma70_r2"/>
    <property type="match status" value="1"/>
</dbReference>
<dbReference type="PANTHER" id="PTHR43133:SF51">
    <property type="entry name" value="RNA POLYMERASE SIGMA FACTOR"/>
    <property type="match status" value="1"/>
</dbReference>
<dbReference type="AlphaFoldDB" id="A0A6M5Z306"/>
<comment type="similarity">
    <text evidence="1">Belongs to the sigma-70 factor family. ECF subfamily.</text>
</comment>
<evidence type="ECO:0000259" key="6">
    <source>
        <dbReference type="Pfam" id="PF04542"/>
    </source>
</evidence>
<gene>
    <name evidence="8" type="ORF">FTUN_8271</name>
</gene>
<dbReference type="Gene3D" id="1.10.10.10">
    <property type="entry name" value="Winged helix-like DNA-binding domain superfamily/Winged helix DNA-binding domain"/>
    <property type="match status" value="1"/>
</dbReference>
<evidence type="ECO:0000256" key="4">
    <source>
        <dbReference type="ARBA" id="ARBA00023163"/>
    </source>
</evidence>
<dbReference type="SUPFAM" id="SSF88946">
    <property type="entry name" value="Sigma2 domain of RNA polymerase sigma factors"/>
    <property type="match status" value="1"/>
</dbReference>
<dbReference type="Pfam" id="PF08281">
    <property type="entry name" value="Sigma70_r4_2"/>
    <property type="match status" value="1"/>
</dbReference>
<proteinExistence type="inferred from homology"/>
<evidence type="ECO:0000313" key="9">
    <source>
        <dbReference type="Proteomes" id="UP000503447"/>
    </source>
</evidence>
<evidence type="ECO:0000256" key="2">
    <source>
        <dbReference type="ARBA" id="ARBA00023015"/>
    </source>
</evidence>
<evidence type="ECO:0000313" key="8">
    <source>
        <dbReference type="EMBL" id="QJX00639.1"/>
    </source>
</evidence>
<dbReference type="InterPro" id="IPR007627">
    <property type="entry name" value="RNA_pol_sigma70_r2"/>
</dbReference>
<dbReference type="InterPro" id="IPR036388">
    <property type="entry name" value="WH-like_DNA-bd_sf"/>
</dbReference>
<keyword evidence="4" id="KW-0804">Transcription</keyword>